<dbReference type="Pfam" id="PF03551">
    <property type="entry name" value="PadR"/>
    <property type="match status" value="1"/>
</dbReference>
<keyword evidence="2" id="KW-0238">DNA-binding</keyword>
<evidence type="ECO:0000313" key="2">
    <source>
        <dbReference type="EMBL" id="PRX41415.1"/>
    </source>
</evidence>
<dbReference type="InterPro" id="IPR052509">
    <property type="entry name" value="Metal_resp_DNA-bind_regulator"/>
</dbReference>
<comment type="caution">
    <text evidence="2">The sequence shown here is derived from an EMBL/GenBank/DDBJ whole genome shotgun (WGS) entry which is preliminary data.</text>
</comment>
<sequence length="112" mass="13159">MILKGVKLLNKEMLKGIIDLLILSLLNEKDSYGYEISKAIKQRTEGAFTLQEPTLYLSLKRLEKRKMVSSYWGEESRGGRRKYYSITEEGRKMLQGQIRDWKQLVEIVARFL</sequence>
<proteinExistence type="predicted"/>
<protein>
    <submittedName>
        <fullName evidence="2">DNA-binding PadR family transcriptional regulator</fullName>
    </submittedName>
</protein>
<feature type="domain" description="Transcription regulator PadR N-terminal" evidence="1">
    <location>
        <begin position="22"/>
        <end position="95"/>
    </location>
</feature>
<evidence type="ECO:0000259" key="1">
    <source>
        <dbReference type="Pfam" id="PF03551"/>
    </source>
</evidence>
<reference evidence="2 3" key="1">
    <citation type="submission" date="2018-03" db="EMBL/GenBank/DDBJ databases">
        <title>Genomic Encyclopedia of Archaeal and Bacterial Type Strains, Phase II (KMG-II): from individual species to whole genera.</title>
        <authorList>
            <person name="Goeker M."/>
        </authorList>
    </citation>
    <scope>NUCLEOTIDE SEQUENCE [LARGE SCALE GENOMIC DNA]</scope>
    <source>
        <strain evidence="2 3">DSM 44946</strain>
    </source>
</reference>
<dbReference type="Gene3D" id="1.10.10.10">
    <property type="entry name" value="Winged helix-like DNA-binding domain superfamily/Winged helix DNA-binding domain"/>
    <property type="match status" value="1"/>
</dbReference>
<evidence type="ECO:0000313" key="3">
    <source>
        <dbReference type="Proteomes" id="UP000237797"/>
    </source>
</evidence>
<dbReference type="PANTHER" id="PTHR33169">
    <property type="entry name" value="PADR-FAMILY TRANSCRIPTIONAL REGULATOR"/>
    <property type="match status" value="1"/>
</dbReference>
<dbReference type="SUPFAM" id="SSF46785">
    <property type="entry name" value="Winged helix' DNA-binding domain"/>
    <property type="match status" value="1"/>
</dbReference>
<dbReference type="GO" id="GO:0003677">
    <property type="term" value="F:DNA binding"/>
    <property type="evidence" value="ECO:0007669"/>
    <property type="project" value="UniProtKB-KW"/>
</dbReference>
<dbReference type="PANTHER" id="PTHR33169:SF14">
    <property type="entry name" value="TRANSCRIPTIONAL REGULATOR RV3488"/>
    <property type="match status" value="1"/>
</dbReference>
<gene>
    <name evidence="2" type="ORF">CLV97_10624</name>
</gene>
<dbReference type="EMBL" id="PVNE01000006">
    <property type="protein sequence ID" value="PRX41415.1"/>
    <property type="molecule type" value="Genomic_DNA"/>
</dbReference>
<dbReference type="AlphaFoldDB" id="A0A2T0LGI2"/>
<name>A0A2T0LGI2_9BACL</name>
<dbReference type="InterPro" id="IPR036388">
    <property type="entry name" value="WH-like_DNA-bd_sf"/>
</dbReference>
<organism evidence="2 3">
    <name type="scientific">Planifilum fimeticola</name>
    <dbReference type="NCBI Taxonomy" id="201975"/>
    <lineage>
        <taxon>Bacteria</taxon>
        <taxon>Bacillati</taxon>
        <taxon>Bacillota</taxon>
        <taxon>Bacilli</taxon>
        <taxon>Bacillales</taxon>
        <taxon>Thermoactinomycetaceae</taxon>
        <taxon>Planifilum</taxon>
    </lineage>
</organism>
<dbReference type="InterPro" id="IPR005149">
    <property type="entry name" value="Tscrpt_reg_PadR_N"/>
</dbReference>
<dbReference type="InterPro" id="IPR036390">
    <property type="entry name" value="WH_DNA-bd_sf"/>
</dbReference>
<keyword evidence="3" id="KW-1185">Reference proteome</keyword>
<dbReference type="Proteomes" id="UP000237797">
    <property type="component" value="Unassembled WGS sequence"/>
</dbReference>
<accession>A0A2T0LGI2</accession>